<reference evidence="2" key="1">
    <citation type="journal article" date="2019" name="Int. J. Syst. Evol. Microbiol.">
        <title>The Global Catalogue of Microorganisms (GCM) 10K type strain sequencing project: providing services to taxonomists for standard genome sequencing and annotation.</title>
        <authorList>
            <consortium name="The Broad Institute Genomics Platform"/>
            <consortium name="The Broad Institute Genome Sequencing Center for Infectious Disease"/>
            <person name="Wu L."/>
            <person name="Ma J."/>
        </authorList>
    </citation>
    <scope>NUCLEOTIDE SEQUENCE [LARGE SCALE GENOMIC DNA]</scope>
    <source>
        <strain evidence="2">CGMCC 1.15053</strain>
    </source>
</reference>
<keyword evidence="2" id="KW-1185">Reference proteome</keyword>
<comment type="caution">
    <text evidence="1">The sequence shown here is derived from an EMBL/GenBank/DDBJ whole genome shotgun (WGS) entry which is preliminary data.</text>
</comment>
<evidence type="ECO:0008006" key="3">
    <source>
        <dbReference type="Google" id="ProtNLM"/>
    </source>
</evidence>
<protein>
    <recommendedName>
        <fullName evidence="3">GNAT family N-acetyltransferase</fullName>
    </recommendedName>
</protein>
<gene>
    <name evidence="1" type="ORF">ACFPQ6_13340</name>
</gene>
<organism evidence="1 2">
    <name type="scientific">Deinococcus petrolearius</name>
    <dbReference type="NCBI Taxonomy" id="1751295"/>
    <lineage>
        <taxon>Bacteria</taxon>
        <taxon>Thermotogati</taxon>
        <taxon>Deinococcota</taxon>
        <taxon>Deinococci</taxon>
        <taxon>Deinococcales</taxon>
        <taxon>Deinococcaceae</taxon>
        <taxon>Deinococcus</taxon>
    </lineage>
</organism>
<dbReference type="RefSeq" id="WP_380050304.1">
    <property type="nucleotide sequence ID" value="NZ_JBHSOH010000017.1"/>
</dbReference>
<dbReference type="Proteomes" id="UP001595979">
    <property type="component" value="Unassembled WGS sequence"/>
</dbReference>
<dbReference type="EMBL" id="JBHSOH010000017">
    <property type="protein sequence ID" value="MFC5849292.1"/>
    <property type="molecule type" value="Genomic_DNA"/>
</dbReference>
<evidence type="ECO:0000313" key="2">
    <source>
        <dbReference type="Proteomes" id="UP001595979"/>
    </source>
</evidence>
<proteinExistence type="predicted"/>
<accession>A0ABW1DKN3</accession>
<sequence>MSKYGFDEDLYFAQIQRLEPWAATCHFLVVPDVIQDAEATLNVFTHYARELAATPLPLAYVLQDGAEDEAFPVGAQVAFLGGSDPWRRRWGAALLARAHEEGLRTHVGRVNSAQRVQALSFTHADSCDGTYVAFRSVERGLREIGAWLDRASMPSLFSANDFRHVP</sequence>
<name>A0ABW1DKN3_9DEIO</name>
<evidence type="ECO:0000313" key="1">
    <source>
        <dbReference type="EMBL" id="MFC5849292.1"/>
    </source>
</evidence>